<keyword evidence="4 5" id="KW-0472">Membrane</keyword>
<dbReference type="PANTHER" id="PTHR36460">
    <property type="entry name" value="UPF0132 DOMAIN PROTEIN (AFU_ORTHOLOGUE AFUA_3G10255)"/>
    <property type="match status" value="1"/>
</dbReference>
<gene>
    <name evidence="6" type="ORF">A2257_02165</name>
</gene>
<evidence type="ECO:0000313" key="7">
    <source>
        <dbReference type="Proteomes" id="UP000177407"/>
    </source>
</evidence>
<evidence type="ECO:0000256" key="3">
    <source>
        <dbReference type="ARBA" id="ARBA00022989"/>
    </source>
</evidence>
<feature type="transmembrane region" description="Helical" evidence="5">
    <location>
        <begin position="71"/>
        <end position="92"/>
    </location>
</feature>
<evidence type="ECO:0000313" key="6">
    <source>
        <dbReference type="EMBL" id="OGF21590.1"/>
    </source>
</evidence>
<feature type="transmembrane region" description="Helical" evidence="5">
    <location>
        <begin position="47"/>
        <end position="65"/>
    </location>
</feature>
<evidence type="ECO:0000256" key="1">
    <source>
        <dbReference type="ARBA" id="ARBA00004141"/>
    </source>
</evidence>
<accession>A0A1F5S4F8</accession>
<reference evidence="6 7" key="1">
    <citation type="journal article" date="2016" name="Nat. Commun.">
        <title>Thousands of microbial genomes shed light on interconnected biogeochemical processes in an aquifer system.</title>
        <authorList>
            <person name="Anantharaman K."/>
            <person name="Brown C.T."/>
            <person name="Hug L.A."/>
            <person name="Sharon I."/>
            <person name="Castelle C.J."/>
            <person name="Probst A.J."/>
            <person name="Thomas B.C."/>
            <person name="Singh A."/>
            <person name="Wilkins M.J."/>
            <person name="Karaoz U."/>
            <person name="Brodie E.L."/>
            <person name="Williams K.H."/>
            <person name="Hubbard S.S."/>
            <person name="Banfield J.F."/>
        </authorList>
    </citation>
    <scope>NUCLEOTIDE SEQUENCE [LARGE SCALE GENOMIC DNA]</scope>
</reference>
<proteinExistence type="predicted"/>
<dbReference type="InterPro" id="IPR019109">
    <property type="entry name" value="MamF_MmsF"/>
</dbReference>
<evidence type="ECO:0000256" key="4">
    <source>
        <dbReference type="ARBA" id="ARBA00023136"/>
    </source>
</evidence>
<keyword evidence="3 5" id="KW-1133">Transmembrane helix</keyword>
<evidence type="ECO:0000256" key="2">
    <source>
        <dbReference type="ARBA" id="ARBA00022692"/>
    </source>
</evidence>
<dbReference type="Proteomes" id="UP000177407">
    <property type="component" value="Unassembled WGS sequence"/>
</dbReference>
<organism evidence="6 7">
    <name type="scientific">Candidatus Falkowbacteria bacterium RIFOXYA2_FULL_38_12</name>
    <dbReference type="NCBI Taxonomy" id="1797993"/>
    <lineage>
        <taxon>Bacteria</taxon>
        <taxon>Candidatus Falkowiibacteriota</taxon>
    </lineage>
</organism>
<keyword evidence="2 5" id="KW-0812">Transmembrane</keyword>
<feature type="transmembrane region" description="Helical" evidence="5">
    <location>
        <begin position="18"/>
        <end position="35"/>
    </location>
</feature>
<protein>
    <recommendedName>
        <fullName evidence="8">DUF4870 domain-containing protein</fullName>
    </recommendedName>
</protein>
<name>A0A1F5S4F8_9BACT</name>
<comment type="caution">
    <text evidence="6">The sequence shown here is derived from an EMBL/GenBank/DDBJ whole genome shotgun (WGS) entry which is preliminary data.</text>
</comment>
<sequence>MTEEIKNTENNESGENKILAAISYIGVLCFVPLFLKKDSVFVQFHAKQGLILFIAWVITWAVGLFPVIGWIAAFVACISLIILSLLGFVYALSGKYWKIPYVSQYAEKIKL</sequence>
<dbReference type="AlphaFoldDB" id="A0A1F5S4F8"/>
<comment type="subcellular location">
    <subcellularLocation>
        <location evidence="1">Membrane</location>
        <topology evidence="1">Multi-pass membrane protein</topology>
    </subcellularLocation>
</comment>
<evidence type="ECO:0008006" key="8">
    <source>
        <dbReference type="Google" id="ProtNLM"/>
    </source>
</evidence>
<dbReference type="Pfam" id="PF09685">
    <property type="entry name" value="MamF_MmsF"/>
    <property type="match status" value="1"/>
</dbReference>
<dbReference type="EMBL" id="MFGA01000002">
    <property type="protein sequence ID" value="OGF21590.1"/>
    <property type="molecule type" value="Genomic_DNA"/>
</dbReference>
<dbReference type="GO" id="GO:0016020">
    <property type="term" value="C:membrane"/>
    <property type="evidence" value="ECO:0007669"/>
    <property type="project" value="UniProtKB-SubCell"/>
</dbReference>
<dbReference type="PANTHER" id="PTHR36460:SF1">
    <property type="entry name" value="UPF0132 DOMAIN PROTEIN (AFU_ORTHOLOGUE AFUA_3G10255)"/>
    <property type="match status" value="1"/>
</dbReference>
<evidence type="ECO:0000256" key="5">
    <source>
        <dbReference type="SAM" id="Phobius"/>
    </source>
</evidence>